<dbReference type="SMART" id="SM00387">
    <property type="entry name" value="HATPase_c"/>
    <property type="match status" value="1"/>
</dbReference>
<dbReference type="InterPro" id="IPR008984">
    <property type="entry name" value="SMAD_FHA_dom_sf"/>
</dbReference>
<keyword evidence="7 11" id="KW-0067">ATP-binding</keyword>
<evidence type="ECO:0000259" key="9">
    <source>
        <dbReference type="PROSITE" id="PS50006"/>
    </source>
</evidence>
<dbReference type="SUPFAM" id="SSF55874">
    <property type="entry name" value="ATPase domain of HSP90 chaperone/DNA topoisomerase II/histidine kinase"/>
    <property type="match status" value="1"/>
</dbReference>
<dbReference type="Pfam" id="PF02518">
    <property type="entry name" value="HATPase_c"/>
    <property type="match status" value="1"/>
</dbReference>
<dbReference type="SUPFAM" id="SSF55781">
    <property type="entry name" value="GAF domain-like"/>
    <property type="match status" value="1"/>
</dbReference>
<comment type="catalytic activity">
    <reaction evidence="1">
        <text>ATP + protein L-histidine = ADP + protein N-phospho-L-histidine.</text>
        <dbReference type="EC" id="2.7.13.3"/>
    </reaction>
</comment>
<dbReference type="InterPro" id="IPR029016">
    <property type="entry name" value="GAF-like_dom_sf"/>
</dbReference>
<dbReference type="EC" id="2.7.13.3" evidence="2"/>
<dbReference type="Gene3D" id="3.30.450.40">
    <property type="match status" value="1"/>
</dbReference>
<dbReference type="GO" id="GO:0005524">
    <property type="term" value="F:ATP binding"/>
    <property type="evidence" value="ECO:0007669"/>
    <property type="project" value="UniProtKB-KW"/>
</dbReference>
<dbReference type="PANTHER" id="PTHR43065">
    <property type="entry name" value="SENSOR HISTIDINE KINASE"/>
    <property type="match status" value="1"/>
</dbReference>
<dbReference type="InterPro" id="IPR004358">
    <property type="entry name" value="Sig_transdc_His_kin-like_C"/>
</dbReference>
<dbReference type="PROSITE" id="PS50006">
    <property type="entry name" value="FHA_DOMAIN"/>
    <property type="match status" value="1"/>
</dbReference>
<evidence type="ECO:0000256" key="7">
    <source>
        <dbReference type="ARBA" id="ARBA00022840"/>
    </source>
</evidence>
<keyword evidence="12" id="KW-1185">Reference proteome</keyword>
<dbReference type="EMBL" id="JBHPBY010000340">
    <property type="protein sequence ID" value="MFC1852625.1"/>
    <property type="molecule type" value="Genomic_DNA"/>
</dbReference>
<evidence type="ECO:0000313" key="12">
    <source>
        <dbReference type="Proteomes" id="UP001594351"/>
    </source>
</evidence>
<dbReference type="CDD" id="cd00060">
    <property type="entry name" value="FHA"/>
    <property type="match status" value="1"/>
</dbReference>
<dbReference type="Proteomes" id="UP001594351">
    <property type="component" value="Unassembled WGS sequence"/>
</dbReference>
<gene>
    <name evidence="11" type="ORF">ACFL27_20700</name>
</gene>
<comment type="caution">
    <text evidence="11">The sequence shown here is derived from an EMBL/GenBank/DDBJ whole genome shotgun (WGS) entry which is preliminary data.</text>
</comment>
<keyword evidence="4" id="KW-0808">Transferase</keyword>
<dbReference type="PANTHER" id="PTHR43065:SF46">
    <property type="entry name" value="C4-DICARBOXYLATE TRANSPORT SENSOR PROTEIN DCTB"/>
    <property type="match status" value="1"/>
</dbReference>
<feature type="domain" description="FHA" evidence="9">
    <location>
        <begin position="29"/>
        <end position="81"/>
    </location>
</feature>
<dbReference type="InterPro" id="IPR005467">
    <property type="entry name" value="His_kinase_dom"/>
</dbReference>
<dbReference type="Gene3D" id="3.30.565.10">
    <property type="entry name" value="Histidine kinase-like ATPase, C-terminal domain"/>
    <property type="match status" value="1"/>
</dbReference>
<dbReference type="PROSITE" id="PS50109">
    <property type="entry name" value="HIS_KIN"/>
    <property type="match status" value="1"/>
</dbReference>
<keyword evidence="5" id="KW-0547">Nucleotide-binding</keyword>
<evidence type="ECO:0000256" key="6">
    <source>
        <dbReference type="ARBA" id="ARBA00022777"/>
    </source>
</evidence>
<dbReference type="InterPro" id="IPR003594">
    <property type="entry name" value="HATPase_dom"/>
</dbReference>
<accession>A0ABV6Z2E4</accession>
<dbReference type="InterPro" id="IPR000253">
    <property type="entry name" value="FHA_dom"/>
</dbReference>
<proteinExistence type="predicted"/>
<dbReference type="SUPFAM" id="SSF49879">
    <property type="entry name" value="SMAD/FHA domain"/>
    <property type="match status" value="1"/>
</dbReference>
<reference evidence="11 12" key="1">
    <citation type="submission" date="2024-09" db="EMBL/GenBank/DDBJ databases">
        <title>Laminarin stimulates single cell rates of sulfate reduction while oxygen inhibits transcriptomic activity in coastal marine sediment.</title>
        <authorList>
            <person name="Lindsay M."/>
            <person name="Orcutt B."/>
            <person name="Emerson D."/>
            <person name="Stepanauskas R."/>
            <person name="D'Angelo T."/>
        </authorList>
    </citation>
    <scope>NUCLEOTIDE SEQUENCE [LARGE SCALE GENOMIC DNA]</scope>
    <source>
        <strain evidence="11">SAG AM-311-K15</strain>
    </source>
</reference>
<evidence type="ECO:0000256" key="4">
    <source>
        <dbReference type="ARBA" id="ARBA00022679"/>
    </source>
</evidence>
<evidence type="ECO:0000313" key="11">
    <source>
        <dbReference type="EMBL" id="MFC1852625.1"/>
    </source>
</evidence>
<keyword evidence="6" id="KW-0418">Kinase</keyword>
<evidence type="ECO:0000256" key="8">
    <source>
        <dbReference type="ARBA" id="ARBA00023012"/>
    </source>
</evidence>
<dbReference type="Gene3D" id="2.60.200.20">
    <property type="match status" value="1"/>
</dbReference>
<dbReference type="Pfam" id="PF01590">
    <property type="entry name" value="GAF"/>
    <property type="match status" value="1"/>
</dbReference>
<dbReference type="InterPro" id="IPR036097">
    <property type="entry name" value="HisK_dim/P_sf"/>
</dbReference>
<dbReference type="InterPro" id="IPR003661">
    <property type="entry name" value="HisK_dim/P_dom"/>
</dbReference>
<dbReference type="InterPro" id="IPR036890">
    <property type="entry name" value="HATPase_C_sf"/>
</dbReference>
<evidence type="ECO:0000256" key="5">
    <source>
        <dbReference type="ARBA" id="ARBA00022741"/>
    </source>
</evidence>
<evidence type="ECO:0000256" key="1">
    <source>
        <dbReference type="ARBA" id="ARBA00000085"/>
    </source>
</evidence>
<sequence>MSENYKNICLEIIEGPDIGKKFYFENDVVTIGRSKHSDIILSDHAISRQHLQISQSEADPLTFILKDLKSRNGVFIDDNKILQGSAHCGQKISVGESSFILRRVEDENAELMRTASNRINIEDKDTEDNMIAAIGVDKVKLLPLDFKKVDAKYLDKMLQTLYKIGEIITNPARLEEKLAALLDIIFEIITADNGCILVKEMQTGKLEPVVVKHRSSVEEPKAVKVSWTIVDKCIKERIGILAANATLDPRFSQAESIVAKNLRSVLAIPIIFHDIVRGVIFLNTSMTTGIFTEKDLEFVTGIANETAVVIEHHQFMKTQIAREKMAEIGELVASLSHYIKNILFTFSTSQTLLEKAALDQDLNTIQAILPLLKNNTDRITDLVMDLLYFSKERKPLKKMVNLHEVVQEVTSLFRPVIEEQHIELNLELSSDIPSCKIDPQSFFRVFLNLIKNALEAIRDDQPGIISIQTSYSTENNYIECSISDNGAGIPQQNLETIFHYLFSTKGYEGTGIGLFITKQIIEDHAGIISVHSELEKGTTFTIHIPIDEHNEMKIPLPGGQTSKS</sequence>
<dbReference type="Gene3D" id="1.10.287.130">
    <property type="match status" value="1"/>
</dbReference>
<dbReference type="Pfam" id="PF16697">
    <property type="entry name" value="Yop-YscD_cpl"/>
    <property type="match status" value="1"/>
</dbReference>
<dbReference type="CDD" id="cd00082">
    <property type="entry name" value="HisKA"/>
    <property type="match status" value="1"/>
</dbReference>
<dbReference type="SMART" id="SM00240">
    <property type="entry name" value="FHA"/>
    <property type="match status" value="1"/>
</dbReference>
<keyword evidence="3" id="KW-0597">Phosphoprotein</keyword>
<keyword evidence="8" id="KW-0902">Two-component regulatory system</keyword>
<dbReference type="InterPro" id="IPR003018">
    <property type="entry name" value="GAF"/>
</dbReference>
<evidence type="ECO:0000256" key="2">
    <source>
        <dbReference type="ARBA" id="ARBA00012438"/>
    </source>
</evidence>
<dbReference type="SUPFAM" id="SSF47384">
    <property type="entry name" value="Homodimeric domain of signal transducing histidine kinase"/>
    <property type="match status" value="1"/>
</dbReference>
<dbReference type="InterPro" id="IPR032030">
    <property type="entry name" value="YscD_cytoplasmic_dom"/>
</dbReference>
<dbReference type="PRINTS" id="PR00344">
    <property type="entry name" value="BCTRLSENSOR"/>
</dbReference>
<dbReference type="CDD" id="cd00075">
    <property type="entry name" value="HATPase"/>
    <property type="match status" value="1"/>
</dbReference>
<name>A0ABV6Z2E4_UNCC1</name>
<organism evidence="11 12">
    <name type="scientific">candidate division CSSED10-310 bacterium</name>
    <dbReference type="NCBI Taxonomy" id="2855610"/>
    <lineage>
        <taxon>Bacteria</taxon>
        <taxon>Bacteria division CSSED10-310</taxon>
    </lineage>
</organism>
<protein>
    <recommendedName>
        <fullName evidence="2">histidine kinase</fullName>
        <ecNumber evidence="2">2.7.13.3</ecNumber>
    </recommendedName>
</protein>
<feature type="domain" description="Histidine kinase" evidence="10">
    <location>
        <begin position="334"/>
        <end position="548"/>
    </location>
</feature>
<dbReference type="SMART" id="SM00065">
    <property type="entry name" value="GAF"/>
    <property type="match status" value="1"/>
</dbReference>
<evidence type="ECO:0000256" key="3">
    <source>
        <dbReference type="ARBA" id="ARBA00022553"/>
    </source>
</evidence>
<evidence type="ECO:0000259" key="10">
    <source>
        <dbReference type="PROSITE" id="PS50109"/>
    </source>
</evidence>